<protein>
    <recommendedName>
        <fullName evidence="4">Glycosyltransferase RgtA/B/C/D-like domain-containing protein</fullName>
    </recommendedName>
</protein>
<keyword evidence="1" id="KW-0472">Membrane</keyword>
<proteinExistence type="predicted"/>
<dbReference type="Proteomes" id="UP000006791">
    <property type="component" value="Chromosome 1"/>
</dbReference>
<evidence type="ECO:0000313" key="2">
    <source>
        <dbReference type="EMBL" id="AEP11015.1"/>
    </source>
</evidence>
<evidence type="ECO:0008006" key="4">
    <source>
        <dbReference type="Google" id="ProtNLM"/>
    </source>
</evidence>
<feature type="transmembrane region" description="Helical" evidence="1">
    <location>
        <begin position="511"/>
        <end position="533"/>
    </location>
</feature>
<feature type="transmembrane region" description="Helical" evidence="1">
    <location>
        <begin position="103"/>
        <end position="125"/>
    </location>
</feature>
<feature type="transmembrane region" description="Helical" evidence="1">
    <location>
        <begin position="330"/>
        <end position="352"/>
    </location>
</feature>
<keyword evidence="3" id="KW-1185">Reference proteome</keyword>
<dbReference type="EMBL" id="CP002514">
    <property type="protein sequence ID" value="AEP11015.1"/>
    <property type="molecule type" value="Genomic_DNA"/>
</dbReference>
<evidence type="ECO:0000313" key="3">
    <source>
        <dbReference type="Proteomes" id="UP000006791"/>
    </source>
</evidence>
<feature type="transmembrane region" description="Helical" evidence="1">
    <location>
        <begin position="134"/>
        <end position="152"/>
    </location>
</feature>
<organism evidence="2 3">
    <name type="scientific">Chloracidobacterium thermophilum (strain B)</name>
    <dbReference type="NCBI Taxonomy" id="981222"/>
    <lineage>
        <taxon>Bacteria</taxon>
        <taxon>Pseudomonadati</taxon>
        <taxon>Acidobacteriota</taxon>
        <taxon>Terriglobia</taxon>
        <taxon>Terriglobales</taxon>
        <taxon>Acidobacteriaceae</taxon>
        <taxon>Chloracidobacterium</taxon>
    </lineage>
</organism>
<name>G2LHV5_CHLTF</name>
<accession>G2LHV5</accession>
<feature type="transmembrane region" description="Helical" evidence="1">
    <location>
        <begin position="307"/>
        <end position="324"/>
    </location>
</feature>
<keyword evidence="1" id="KW-1133">Transmembrane helix</keyword>
<reference evidence="2 3" key="1">
    <citation type="journal article" date="2012" name="Environ. Microbiol.">
        <title>Complete genome of Candidatus Chloracidobacterium thermophilum, a chlorophyll-based photoheterotroph belonging to the phylum Acidobacteria.</title>
        <authorList>
            <person name="Garcia Costas A.M."/>
            <person name="Liu Z."/>
            <person name="Tomsho L.P."/>
            <person name="Schuster S.C."/>
            <person name="Ward D.M."/>
            <person name="Bryant D.A."/>
        </authorList>
    </citation>
    <scope>NUCLEOTIDE SEQUENCE [LARGE SCALE GENOMIC DNA]</scope>
    <source>
        <strain evidence="2 3">B</strain>
    </source>
</reference>
<evidence type="ECO:0000256" key="1">
    <source>
        <dbReference type="SAM" id="Phobius"/>
    </source>
</evidence>
<sequence length="559" mass="61434">MFFVKSCAHWLAAGLFLFVGAVYVLMSPGRIDIIDGQCRFEVARSLVEAGQPTLRDPALQWIGVRGKDRRLYSHYGLGASAMGVPLVALGKIGDDWKGERQRFLFSLTCALVGAGLAVVLFFFLLDLGVSPGRAVVWTLVNAFATLTFIGATTTFDNLQQAFFVLCAAWCAYRSAQRQSVRYALAGGLCAGWLVNFVEHLVLLWPFLALMCSRVNVTWPPWSGDLRPWLTHLWTDFWKTDAGRASLQRIAAFSLACGVGLVVFGVYNTLRFGHSLATGKFDIPGHPSFWGNPLYGVPGLLISPGKGVLWYSPPILLAFFGYAGLRAHAPMVARMTLAASVVLVGFIGCISFYGGDWCWGPRYLLPILPLWSLTFAFLPSHTVMGWGAAVIVAVGLGVQALGLSLDHQRFFLERCLPPHFWATDPGFYFRESALLARPAELLDPVNPSARDKACWFRPGPYDDTNTYCIFGLSPEWADDGPLWALNFEVFYVGRPWPIWMPRQPRERQPIPLRWWLFGTLTAGAVGCGLLAYGLRLTSLPGTAGCLIGVSPHSNQAATGP</sequence>
<dbReference type="STRING" id="981222.Cabther_A0248"/>
<dbReference type="KEGG" id="ctm:Cabther_A0248"/>
<feature type="transmembrane region" description="Helical" evidence="1">
    <location>
        <begin position="249"/>
        <end position="269"/>
    </location>
</feature>
<feature type="transmembrane region" description="Helical" evidence="1">
    <location>
        <begin position="383"/>
        <end position="404"/>
    </location>
</feature>
<dbReference type="AlphaFoldDB" id="G2LHV5"/>
<keyword evidence="1" id="KW-0812">Transmembrane</keyword>
<gene>
    <name evidence="2" type="ordered locus">Cabther_A0248</name>
</gene>
<dbReference type="HOGENOM" id="CLU_487207_0_0_0"/>
<feature type="transmembrane region" description="Helical" evidence="1">
    <location>
        <begin position="7"/>
        <end position="26"/>
    </location>
</feature>
<feature type="transmembrane region" description="Helical" evidence="1">
    <location>
        <begin position="182"/>
        <end position="207"/>
    </location>
</feature>